<dbReference type="InterPro" id="IPR000008">
    <property type="entry name" value="C2_dom"/>
</dbReference>
<feature type="region of interest" description="Disordered" evidence="4">
    <location>
        <begin position="29"/>
        <end position="196"/>
    </location>
</feature>
<dbReference type="RefSeq" id="XP_060057164.1">
    <property type="nucleotide sequence ID" value="XM_060201181.1"/>
</dbReference>
<feature type="region of interest" description="Disordered" evidence="4">
    <location>
        <begin position="211"/>
        <end position="253"/>
    </location>
</feature>
<dbReference type="GeneID" id="103120922"/>
<feature type="domain" description="C2" evidence="5">
    <location>
        <begin position="238"/>
        <end position="356"/>
    </location>
</feature>
<feature type="compositionally biased region" description="Polar residues" evidence="4">
    <location>
        <begin position="233"/>
        <end position="247"/>
    </location>
</feature>
<evidence type="ECO:0000256" key="3">
    <source>
        <dbReference type="ARBA" id="ARBA00022837"/>
    </source>
</evidence>
<feature type="compositionally biased region" description="Low complexity" evidence="4">
    <location>
        <begin position="128"/>
        <end position="166"/>
    </location>
</feature>
<keyword evidence="7" id="KW-0812">Transmembrane</keyword>
<evidence type="ECO:0000313" key="6">
    <source>
        <dbReference type="Proteomes" id="UP001652624"/>
    </source>
</evidence>
<dbReference type="PRINTS" id="PR00360">
    <property type="entry name" value="C2DOMAIN"/>
</dbReference>
<evidence type="ECO:0000259" key="5">
    <source>
        <dbReference type="PROSITE" id="PS50004"/>
    </source>
</evidence>
<dbReference type="PANTHER" id="PTHR45911">
    <property type="entry name" value="C2 DOMAIN-CONTAINING PROTEIN"/>
    <property type="match status" value="1"/>
</dbReference>
<comment type="similarity">
    <text evidence="1">Belongs to the MCTP family.</text>
</comment>
<feature type="region of interest" description="Disordered" evidence="4">
    <location>
        <begin position="1"/>
        <end position="20"/>
    </location>
</feature>
<evidence type="ECO:0000256" key="4">
    <source>
        <dbReference type="SAM" id="MobiDB-lite"/>
    </source>
</evidence>
<feature type="compositionally biased region" description="Polar residues" evidence="4">
    <location>
        <begin position="89"/>
        <end position="98"/>
    </location>
</feature>
<feature type="domain" description="C2" evidence="5">
    <location>
        <begin position="597"/>
        <end position="720"/>
    </location>
</feature>
<dbReference type="PROSITE" id="PS50004">
    <property type="entry name" value="C2"/>
    <property type="match status" value="3"/>
</dbReference>
<evidence type="ECO:0000256" key="1">
    <source>
        <dbReference type="ARBA" id="ARBA00007923"/>
    </source>
</evidence>
<organism evidence="6 7">
    <name type="scientific">Erinaceus europaeus</name>
    <name type="common">Western European hedgehog</name>
    <dbReference type="NCBI Taxonomy" id="9365"/>
    <lineage>
        <taxon>Eukaryota</taxon>
        <taxon>Metazoa</taxon>
        <taxon>Chordata</taxon>
        <taxon>Craniata</taxon>
        <taxon>Vertebrata</taxon>
        <taxon>Euteleostomi</taxon>
        <taxon>Mammalia</taxon>
        <taxon>Eutheria</taxon>
        <taxon>Laurasiatheria</taxon>
        <taxon>Eulipotyphla</taxon>
        <taxon>Erinaceidae</taxon>
        <taxon>Erinaceinae</taxon>
        <taxon>Erinaceus</taxon>
    </lineage>
</organism>
<gene>
    <name evidence="7" type="primary">LOC103120922</name>
</gene>
<feature type="compositionally biased region" description="Pro residues" evidence="4">
    <location>
        <begin position="211"/>
        <end position="224"/>
    </location>
</feature>
<dbReference type="PANTHER" id="PTHR45911:SF3">
    <property type="entry name" value="DYSFERLIN-RELATED"/>
    <property type="match status" value="1"/>
</dbReference>
<evidence type="ECO:0000313" key="7">
    <source>
        <dbReference type="RefSeq" id="XP_060057164.1"/>
    </source>
</evidence>
<dbReference type="CDD" id="cd08377">
    <property type="entry name" value="C2C_MCTP_PRT"/>
    <property type="match status" value="1"/>
</dbReference>
<sequence length="773" mass="85719">MEPRTGAAGSPEPAPASSSFQARLWKNLQLGVGKSKGGRAGGPERRTADTPSPSPPPPGGRRDTLARAGGTGSRWSGFKKRKQVLDRVFSSSQPNLCCSSPEPLEPGGAGRAEQGSALRRRIREHLLPAGKGQAAAAGASGVTPPGGLSPDSAPSSSSASSSLSSSPQPPPRGARARDESARPRGPGAHLCHQKSSSLPGTACLEQLLEPVPPSAEPAPIPAEPETPEKLEEQSNSQKINSAGTSNADVPLADPGMYQLDITLRRGQSLAARDRGGTSDPYVKFKIGGKEVFRSKIIHKNLNPIWEERACILIDHLREPLYIKVFDYDFGLQDDFMGSAFLDLTQLDLNRPTDVTLTLKDPHYPDHDLGIILLLVTLTPKEGEYGDMTMLMRKNWKRSSKELSENEVVGSYFSVKSFFWRTHNRPAFPVQGFSRIALPSVYNQNAQTQSLRLSDLHRKSHLWRGIVSITLIEGRDLKAMDSNGLSDPYVKFRLGHQKYKSKIMPKTLNPQWREQFDFHLYEERGGIIDITAWDKDAGKRDDFIGRCQVDLSVLSREQTHKLELQLEEGEGHLVLLVTLTASATVSISDLSVNPLEDQKEREEILKRYSPLRIFHNLKDVGFLQVKVIRAEGLMAADVTGKSDPFCVVELNNDRLLTHTVYKNLNPEWNKVFTFNIKDIHSVLEVTVFDEDRDRSADFLGKVAIPLLSVKASLRTLIPKEQKYIEEENRLSKQLLLRNFIRTKRCVMVLVNAAYYVNSCFDWDSPPRSLAAFVV</sequence>
<dbReference type="SUPFAM" id="SSF49562">
    <property type="entry name" value="C2 domain (Calcium/lipid-binding domain, CaLB)"/>
    <property type="match status" value="3"/>
</dbReference>
<dbReference type="Gene3D" id="2.60.40.150">
    <property type="entry name" value="C2 domain"/>
    <property type="match status" value="3"/>
</dbReference>
<evidence type="ECO:0000256" key="2">
    <source>
        <dbReference type="ARBA" id="ARBA00022723"/>
    </source>
</evidence>
<feature type="domain" description="C2" evidence="5">
    <location>
        <begin position="446"/>
        <end position="563"/>
    </location>
</feature>
<keyword evidence="3" id="KW-0106">Calcium</keyword>
<reference evidence="7" key="1">
    <citation type="submission" date="2025-08" db="UniProtKB">
        <authorList>
            <consortium name="RefSeq"/>
        </authorList>
    </citation>
    <scope>IDENTIFICATION</scope>
</reference>
<dbReference type="Pfam" id="PF00168">
    <property type="entry name" value="C2"/>
    <property type="match status" value="3"/>
</dbReference>
<dbReference type="CDD" id="cd08376">
    <property type="entry name" value="C2B_MCTP_PRT"/>
    <property type="match status" value="1"/>
</dbReference>
<proteinExistence type="inferred from homology"/>
<name>A0ABM3Y7X0_ERIEU</name>
<keyword evidence="6" id="KW-1185">Reference proteome</keyword>
<feature type="compositionally biased region" description="Low complexity" evidence="4">
    <location>
        <begin position="1"/>
        <end position="19"/>
    </location>
</feature>
<dbReference type="SMART" id="SM00239">
    <property type="entry name" value="C2"/>
    <property type="match status" value="3"/>
</dbReference>
<dbReference type="CDD" id="cd04042">
    <property type="entry name" value="C2A_MCTP_PRT"/>
    <property type="match status" value="1"/>
</dbReference>
<dbReference type="Proteomes" id="UP001652624">
    <property type="component" value="Chromosome 11"/>
</dbReference>
<keyword evidence="7" id="KW-0472">Membrane</keyword>
<accession>A0ABM3Y7X0</accession>
<protein>
    <submittedName>
        <fullName evidence="7">Multiple C2 and transmembrane domain-containing protein 1</fullName>
    </submittedName>
</protein>
<dbReference type="InterPro" id="IPR035892">
    <property type="entry name" value="C2_domain_sf"/>
</dbReference>
<keyword evidence="2" id="KW-0479">Metal-binding</keyword>